<dbReference type="GO" id="GO:0005634">
    <property type="term" value="C:nucleus"/>
    <property type="evidence" value="ECO:0007669"/>
    <property type="project" value="TreeGrafter"/>
</dbReference>
<keyword evidence="3" id="KW-0862">Zinc</keyword>
<dbReference type="SUPFAM" id="SSF57850">
    <property type="entry name" value="RING/U-box"/>
    <property type="match status" value="1"/>
</dbReference>
<dbReference type="CDD" id="cd02340">
    <property type="entry name" value="ZZ_NBR1_like"/>
    <property type="match status" value="1"/>
</dbReference>
<dbReference type="GO" id="GO:0044547">
    <property type="term" value="F:DNA topoisomerase binding"/>
    <property type="evidence" value="ECO:0007669"/>
    <property type="project" value="TreeGrafter"/>
</dbReference>
<gene>
    <name evidence="6" type="primary">SETMAR</name>
    <name evidence="6" type="ORF">EVAR_97077_1</name>
</gene>
<dbReference type="GO" id="GO:0000793">
    <property type="term" value="C:condensed chromosome"/>
    <property type="evidence" value="ECO:0007669"/>
    <property type="project" value="TreeGrafter"/>
</dbReference>
<dbReference type="PANTHER" id="PTHR46060">
    <property type="entry name" value="MARINER MOS1 TRANSPOSASE-LIKE PROTEIN"/>
    <property type="match status" value="1"/>
</dbReference>
<evidence type="ECO:0000256" key="4">
    <source>
        <dbReference type="PROSITE-ProRule" id="PRU00228"/>
    </source>
</evidence>
<dbReference type="GO" id="GO:0015074">
    <property type="term" value="P:DNA integration"/>
    <property type="evidence" value="ECO:0007669"/>
    <property type="project" value="TreeGrafter"/>
</dbReference>
<dbReference type="AlphaFoldDB" id="A0A4C1X8K7"/>
<keyword evidence="6" id="KW-0808">Transferase</keyword>
<dbReference type="Proteomes" id="UP000299102">
    <property type="component" value="Unassembled WGS sequence"/>
</dbReference>
<dbReference type="InterPro" id="IPR052709">
    <property type="entry name" value="Transposase-MT_Hybrid"/>
</dbReference>
<dbReference type="GO" id="GO:0032259">
    <property type="term" value="P:methylation"/>
    <property type="evidence" value="ECO:0007669"/>
    <property type="project" value="UniProtKB-KW"/>
</dbReference>
<dbReference type="GO" id="GO:0003697">
    <property type="term" value="F:single-stranded DNA binding"/>
    <property type="evidence" value="ECO:0007669"/>
    <property type="project" value="TreeGrafter"/>
</dbReference>
<dbReference type="GO" id="GO:0003690">
    <property type="term" value="F:double-stranded DNA binding"/>
    <property type="evidence" value="ECO:0007669"/>
    <property type="project" value="TreeGrafter"/>
</dbReference>
<dbReference type="PROSITE" id="PS01357">
    <property type="entry name" value="ZF_ZZ_1"/>
    <property type="match status" value="1"/>
</dbReference>
<evidence type="ECO:0000256" key="3">
    <source>
        <dbReference type="ARBA" id="ARBA00022833"/>
    </source>
</evidence>
<accession>A0A4C1X8K7</accession>
<dbReference type="PANTHER" id="PTHR46060:SF2">
    <property type="entry name" value="HISTONE-LYSINE N-METHYLTRANSFERASE SETMAR"/>
    <property type="match status" value="1"/>
</dbReference>
<organism evidence="6 7">
    <name type="scientific">Eumeta variegata</name>
    <name type="common">Bagworm moth</name>
    <name type="synonym">Eumeta japonica</name>
    <dbReference type="NCBI Taxonomy" id="151549"/>
    <lineage>
        <taxon>Eukaryota</taxon>
        <taxon>Metazoa</taxon>
        <taxon>Ecdysozoa</taxon>
        <taxon>Arthropoda</taxon>
        <taxon>Hexapoda</taxon>
        <taxon>Insecta</taxon>
        <taxon>Pterygota</taxon>
        <taxon>Neoptera</taxon>
        <taxon>Endopterygota</taxon>
        <taxon>Lepidoptera</taxon>
        <taxon>Glossata</taxon>
        <taxon>Ditrysia</taxon>
        <taxon>Tineoidea</taxon>
        <taxon>Psychidae</taxon>
        <taxon>Oiketicinae</taxon>
        <taxon>Eumeta</taxon>
    </lineage>
</organism>
<dbReference type="GO" id="GO:0006303">
    <property type="term" value="P:double-strand break repair via nonhomologous end joining"/>
    <property type="evidence" value="ECO:0007669"/>
    <property type="project" value="TreeGrafter"/>
</dbReference>
<evidence type="ECO:0000313" key="7">
    <source>
        <dbReference type="Proteomes" id="UP000299102"/>
    </source>
</evidence>
<evidence type="ECO:0000259" key="5">
    <source>
        <dbReference type="PROSITE" id="PS50135"/>
    </source>
</evidence>
<evidence type="ECO:0000256" key="1">
    <source>
        <dbReference type="ARBA" id="ARBA00022723"/>
    </source>
</evidence>
<evidence type="ECO:0000313" key="6">
    <source>
        <dbReference type="EMBL" id="GBP58674.1"/>
    </source>
</evidence>
<dbReference type="SMART" id="SM00291">
    <property type="entry name" value="ZnF_ZZ"/>
    <property type="match status" value="1"/>
</dbReference>
<keyword evidence="7" id="KW-1185">Reference proteome</keyword>
<dbReference type="GO" id="GO:0035861">
    <property type="term" value="C:site of double-strand break"/>
    <property type="evidence" value="ECO:0007669"/>
    <property type="project" value="TreeGrafter"/>
</dbReference>
<dbReference type="GO" id="GO:0046975">
    <property type="term" value="F:histone H3K36 methyltransferase activity"/>
    <property type="evidence" value="ECO:0007669"/>
    <property type="project" value="TreeGrafter"/>
</dbReference>
<dbReference type="PROSITE" id="PS50135">
    <property type="entry name" value="ZF_ZZ_2"/>
    <property type="match status" value="1"/>
</dbReference>
<dbReference type="Gene3D" id="3.30.420.10">
    <property type="entry name" value="Ribonuclease H-like superfamily/Ribonuclease H"/>
    <property type="match status" value="1"/>
</dbReference>
<protein>
    <submittedName>
        <fullName evidence="6">Histone-lysine N-methyltransferase SETMAR</fullName>
    </submittedName>
</protein>
<comment type="caution">
    <text evidence="6">The sequence shown here is derived from an EMBL/GenBank/DDBJ whole genome shotgun (WGS) entry which is preliminary data.</text>
</comment>
<dbReference type="EMBL" id="BGZK01000742">
    <property type="protein sequence ID" value="GBP58674.1"/>
    <property type="molecule type" value="Genomic_DNA"/>
</dbReference>
<keyword evidence="6" id="KW-0489">Methyltransferase</keyword>
<keyword evidence="1" id="KW-0479">Metal-binding</keyword>
<keyword evidence="2 4" id="KW-0863">Zinc-finger</keyword>
<sequence length="433" mass="49960">MDSVDIWTSIFQHELHMWRLEYNCDGCTKIAAIYGASNCTYELHRLHSRGSKKTVHEDVTCNNCKEEIKGYRYKCVQCPDYDLCSFCEISKIHSDHVVVRLPKPLPYLLPPGKIINLDLFCQYLMRFKQEVKKKKHLQLINRKGVVFHHDNARPYTSLATQQILKKEGWEVLMHPPYSPDLVPSDVHLFRSLQNFLGSVRDIFMINKNEGNTTEHMEILTDNHQVNRDTTTNQKQENESDDYPVEFLEDSFDSSEWEPTVPLESSAQPALKIKSMEIFKVGPEYDLPQDDNVNFNLSQIPLKIYSSKLKSHNTNESTSDGSQTNDQVLTNEVDESQNQFFKVEVMDEGTEILEEEYLEEDVSSAKGPLQKWQRLAGTDRVRPRYDGTRATKSGNANITFKYEKFTNLSTGISYVGKKKQKRAEECLPGQLVII</sequence>
<reference evidence="6 7" key="1">
    <citation type="journal article" date="2019" name="Commun. Biol.">
        <title>The bagworm genome reveals a unique fibroin gene that provides high tensile strength.</title>
        <authorList>
            <person name="Kono N."/>
            <person name="Nakamura H."/>
            <person name="Ohtoshi R."/>
            <person name="Tomita M."/>
            <person name="Numata K."/>
            <person name="Arakawa K."/>
        </authorList>
    </citation>
    <scope>NUCLEOTIDE SEQUENCE [LARGE SCALE GENOMIC DNA]</scope>
</reference>
<feature type="domain" description="ZZ-type" evidence="5">
    <location>
        <begin position="56"/>
        <end position="106"/>
    </location>
</feature>
<dbReference type="InterPro" id="IPR000433">
    <property type="entry name" value="Znf_ZZ"/>
</dbReference>
<dbReference type="OrthoDB" id="616263at2759"/>
<dbReference type="InterPro" id="IPR036397">
    <property type="entry name" value="RNaseH_sf"/>
</dbReference>
<dbReference type="GO" id="GO:0042800">
    <property type="term" value="F:histone H3K4 methyltransferase activity"/>
    <property type="evidence" value="ECO:0007669"/>
    <property type="project" value="TreeGrafter"/>
</dbReference>
<dbReference type="Pfam" id="PF00569">
    <property type="entry name" value="ZZ"/>
    <property type="match status" value="1"/>
</dbReference>
<dbReference type="GO" id="GO:0008270">
    <property type="term" value="F:zinc ion binding"/>
    <property type="evidence" value="ECO:0007669"/>
    <property type="project" value="UniProtKB-KW"/>
</dbReference>
<dbReference type="GO" id="GO:0000014">
    <property type="term" value="F:single-stranded DNA endodeoxyribonuclease activity"/>
    <property type="evidence" value="ECO:0007669"/>
    <property type="project" value="TreeGrafter"/>
</dbReference>
<dbReference type="GO" id="GO:0031297">
    <property type="term" value="P:replication fork processing"/>
    <property type="evidence" value="ECO:0007669"/>
    <property type="project" value="TreeGrafter"/>
</dbReference>
<proteinExistence type="predicted"/>
<name>A0A4C1X8K7_EUMVA</name>
<evidence type="ECO:0000256" key="2">
    <source>
        <dbReference type="ARBA" id="ARBA00022771"/>
    </source>
</evidence>
<dbReference type="GO" id="GO:0044774">
    <property type="term" value="P:mitotic DNA integrity checkpoint signaling"/>
    <property type="evidence" value="ECO:0007669"/>
    <property type="project" value="TreeGrafter"/>
</dbReference>
<dbReference type="GO" id="GO:0000729">
    <property type="term" value="P:DNA double-strand break processing"/>
    <property type="evidence" value="ECO:0007669"/>
    <property type="project" value="TreeGrafter"/>
</dbReference>